<gene>
    <name evidence="3" type="ORF">TSUD_125010</name>
</gene>
<dbReference type="OrthoDB" id="1433977at2759"/>
<dbReference type="EMBL" id="DF973188">
    <property type="protein sequence ID" value="GAU18668.1"/>
    <property type="molecule type" value="Genomic_DNA"/>
</dbReference>
<feature type="domain" description="Disease resistance protein At4g27190-like leucine-rich repeats" evidence="2">
    <location>
        <begin position="62"/>
        <end position="162"/>
    </location>
</feature>
<evidence type="ECO:0000259" key="2">
    <source>
        <dbReference type="Pfam" id="PF23247"/>
    </source>
</evidence>
<evidence type="ECO:0000313" key="4">
    <source>
        <dbReference type="Proteomes" id="UP000242715"/>
    </source>
</evidence>
<dbReference type="AlphaFoldDB" id="A0A2Z6M8T7"/>
<evidence type="ECO:0000313" key="3">
    <source>
        <dbReference type="EMBL" id="GAU18668.1"/>
    </source>
</evidence>
<dbReference type="Pfam" id="PF23247">
    <property type="entry name" value="LRR_RPS2"/>
    <property type="match status" value="1"/>
</dbReference>
<keyword evidence="1" id="KW-0175">Coiled coil</keyword>
<proteinExistence type="predicted"/>
<reference evidence="4" key="1">
    <citation type="journal article" date="2017" name="Front. Plant Sci.">
        <title>Climate Clever Clovers: New Paradigm to Reduce the Environmental Footprint of Ruminants by Breeding Low Methanogenic Forages Utilizing Haplotype Variation.</title>
        <authorList>
            <person name="Kaur P."/>
            <person name="Appels R."/>
            <person name="Bayer P.E."/>
            <person name="Keeble-Gagnere G."/>
            <person name="Wang J."/>
            <person name="Hirakawa H."/>
            <person name="Shirasawa K."/>
            <person name="Vercoe P."/>
            <person name="Stefanova K."/>
            <person name="Durmic Z."/>
            <person name="Nichols P."/>
            <person name="Revell C."/>
            <person name="Isobe S.N."/>
            <person name="Edwards D."/>
            <person name="Erskine W."/>
        </authorList>
    </citation>
    <scope>NUCLEOTIDE SEQUENCE [LARGE SCALE GENOMIC DNA]</scope>
    <source>
        <strain evidence="4">cv. Daliak</strain>
    </source>
</reference>
<dbReference type="InterPro" id="IPR057135">
    <property type="entry name" value="At4g27190-like_LRR"/>
</dbReference>
<keyword evidence="4" id="KW-1185">Reference proteome</keyword>
<dbReference type="Proteomes" id="UP000242715">
    <property type="component" value="Unassembled WGS sequence"/>
</dbReference>
<protein>
    <recommendedName>
        <fullName evidence="2">Disease resistance protein At4g27190-like leucine-rich repeats domain-containing protein</fullName>
    </recommendedName>
</protein>
<sequence length="632" mass="70754">MEELTKCPDCGRTAMALLRQAPPPNPPDKGKVGISATILGPYRIQECNELKHIIEDDDDIENQRMSKTCFPVLKTLIVVKCNKLKSVFPFSMSKELPELKAMLIWDAYELEEIFKSVGDDDHKVKIPNLKVVAFVNLPSLCRDQGIQLQVVENPFVQNCKKLSLTSITSSRSFDSDIFAIDGIDFDVRMELIGLFRQLVDMMRSSQGIQVSVEDGTASTSYSNTITSSNHLESLEGSTSEQTEAVTMFTTSELKNEADGIKISVEDDTTIANAKTITSSTDHSKSVSSSSLEQNVDVKYFQETSKTNNDQVSPNDDAFMNVSSIIEEQFSKDDPSPSNSLPLPFSFRTHSMPFEGNPSQKVEDLSPASMSIAIIEPHTTKYVDVKDSQKTNDQVFLNDGAVVIEEQFPKDDVFRVLESKPSPTNNLPLHLEFETPIPTEGNLTQTMENSSSPSFVIWELEQLVSENYLDYENLSLLTDFLVKNPSLILRGTSLSYIYKGYAYICLAELLQFLQTHSVLDVLGPSRSKFVKLLHDVRSFAFDKDWLDSVERRALLSNIQVSQDELQKLLESKQQVSKEVEVLRMKIDILNQHVEDLKHQLTSSEAVLESIILKEAQEAQVLETKAALSAPLGY</sequence>
<accession>A0A2Z6M8T7</accession>
<name>A0A2Z6M8T7_TRISU</name>
<organism evidence="3 4">
    <name type="scientific">Trifolium subterraneum</name>
    <name type="common">Subterranean clover</name>
    <dbReference type="NCBI Taxonomy" id="3900"/>
    <lineage>
        <taxon>Eukaryota</taxon>
        <taxon>Viridiplantae</taxon>
        <taxon>Streptophyta</taxon>
        <taxon>Embryophyta</taxon>
        <taxon>Tracheophyta</taxon>
        <taxon>Spermatophyta</taxon>
        <taxon>Magnoliopsida</taxon>
        <taxon>eudicotyledons</taxon>
        <taxon>Gunneridae</taxon>
        <taxon>Pentapetalae</taxon>
        <taxon>rosids</taxon>
        <taxon>fabids</taxon>
        <taxon>Fabales</taxon>
        <taxon>Fabaceae</taxon>
        <taxon>Papilionoideae</taxon>
        <taxon>50 kb inversion clade</taxon>
        <taxon>NPAAA clade</taxon>
        <taxon>Hologalegina</taxon>
        <taxon>IRL clade</taxon>
        <taxon>Trifolieae</taxon>
        <taxon>Trifolium</taxon>
    </lineage>
</organism>
<evidence type="ECO:0000256" key="1">
    <source>
        <dbReference type="SAM" id="Coils"/>
    </source>
</evidence>
<feature type="coiled-coil region" evidence="1">
    <location>
        <begin position="557"/>
        <end position="598"/>
    </location>
</feature>